<comment type="catalytic activity">
    <reaction evidence="1">
        <text>ATP + protein L-histidine = ADP + protein N-phospho-L-histidine.</text>
        <dbReference type="EC" id="2.7.13.3"/>
    </reaction>
</comment>
<feature type="transmembrane region" description="Helical" evidence="7">
    <location>
        <begin position="164"/>
        <end position="184"/>
    </location>
</feature>
<evidence type="ECO:0000313" key="9">
    <source>
        <dbReference type="EMBL" id="VAX39590.1"/>
    </source>
</evidence>
<feature type="transmembrane region" description="Helical" evidence="7">
    <location>
        <begin position="84"/>
        <end position="103"/>
    </location>
</feature>
<dbReference type="SMART" id="SM00388">
    <property type="entry name" value="HisKA"/>
    <property type="match status" value="1"/>
</dbReference>
<evidence type="ECO:0000256" key="6">
    <source>
        <dbReference type="ARBA" id="ARBA00023012"/>
    </source>
</evidence>
<feature type="transmembrane region" description="Helical" evidence="7">
    <location>
        <begin position="59"/>
        <end position="77"/>
    </location>
</feature>
<feature type="transmembrane region" description="Helical" evidence="7">
    <location>
        <begin position="258"/>
        <end position="276"/>
    </location>
</feature>
<dbReference type="InterPro" id="IPR036097">
    <property type="entry name" value="HisK_dim/P_sf"/>
</dbReference>
<dbReference type="CDD" id="cd00082">
    <property type="entry name" value="HisKA"/>
    <property type="match status" value="1"/>
</dbReference>
<name>A0A3B1DWA5_9ZZZZ</name>
<proteinExistence type="predicted"/>
<keyword evidence="3" id="KW-0597">Phosphoprotein</keyword>
<dbReference type="InterPro" id="IPR003661">
    <property type="entry name" value="HisK_dim/P_dom"/>
</dbReference>
<evidence type="ECO:0000259" key="8">
    <source>
        <dbReference type="PROSITE" id="PS50109"/>
    </source>
</evidence>
<dbReference type="GO" id="GO:0000155">
    <property type="term" value="F:phosphorelay sensor kinase activity"/>
    <property type="evidence" value="ECO:0007669"/>
    <property type="project" value="InterPro"/>
</dbReference>
<keyword evidence="7" id="KW-0472">Membrane</keyword>
<dbReference type="PROSITE" id="PS50109">
    <property type="entry name" value="HIS_KIN"/>
    <property type="match status" value="1"/>
</dbReference>
<evidence type="ECO:0000256" key="4">
    <source>
        <dbReference type="ARBA" id="ARBA00022679"/>
    </source>
</evidence>
<gene>
    <name evidence="9" type="ORF">MNBD_PLANCTO02-2649</name>
</gene>
<reference evidence="9" key="1">
    <citation type="submission" date="2018-06" db="EMBL/GenBank/DDBJ databases">
        <authorList>
            <person name="Zhirakovskaya E."/>
        </authorList>
    </citation>
    <scope>NUCLEOTIDE SEQUENCE</scope>
</reference>
<keyword evidence="4" id="KW-0808">Transferase</keyword>
<dbReference type="Pfam" id="PF00512">
    <property type="entry name" value="HisKA"/>
    <property type="match status" value="1"/>
</dbReference>
<feature type="transmembrane region" description="Helical" evidence="7">
    <location>
        <begin position="25"/>
        <end position="47"/>
    </location>
</feature>
<dbReference type="EMBL" id="UOGL01000344">
    <property type="protein sequence ID" value="VAX39590.1"/>
    <property type="molecule type" value="Genomic_DNA"/>
</dbReference>
<feature type="transmembrane region" description="Helical" evidence="7">
    <location>
        <begin position="222"/>
        <end position="246"/>
    </location>
</feature>
<sequence>MSQIVKPFIKNSFDRPLKNSARPSFWKIGIISTLFVLSVITLQFFPWQGNRELHTIMEVIATLLATIIGVLALVRFYSKKNSVYLFLASGFLGTALLDGYHAIVTSNVLNYLMPSPPDSLIPWSWNASRTFLAIVMMLMWGVLKWEDTKGKSAPICEKCVYKMIGILTIASFFFFSCVPLPRAYYPEFFFGRPEEFIAGAFFGIALFGFAFRVVLRADSFETWLVWSLLVGFVGQTIVMSRSFMLFDLPFDLAHLLKIVSYLLVLIGLVVEFQTLFHRLDESRMSLQKLSDTLVEQTDYANRMVLEAKAASVAKSEFLANMSHEIRTPMTAIIGYADFLAGEEGLDKAPPERRDSICTIQRNAQHLLTIINDILDMSKIEAGKTVVEQIPLFPVELVEESISLIQSRAEGKGIQLA</sequence>
<organism evidence="9">
    <name type="scientific">hydrothermal vent metagenome</name>
    <dbReference type="NCBI Taxonomy" id="652676"/>
    <lineage>
        <taxon>unclassified sequences</taxon>
        <taxon>metagenomes</taxon>
        <taxon>ecological metagenomes</taxon>
    </lineage>
</organism>
<keyword evidence="6" id="KW-0902">Two-component regulatory system</keyword>
<accession>A0A3B1DWA5</accession>
<keyword evidence="5" id="KW-0418">Kinase</keyword>
<feature type="transmembrane region" description="Helical" evidence="7">
    <location>
        <begin position="196"/>
        <end position="215"/>
    </location>
</feature>
<evidence type="ECO:0000256" key="7">
    <source>
        <dbReference type="SAM" id="Phobius"/>
    </source>
</evidence>
<dbReference type="AlphaFoldDB" id="A0A3B1DWA5"/>
<evidence type="ECO:0000256" key="5">
    <source>
        <dbReference type="ARBA" id="ARBA00022777"/>
    </source>
</evidence>
<dbReference type="SUPFAM" id="SSF47384">
    <property type="entry name" value="Homodimeric domain of signal transducing histidine kinase"/>
    <property type="match status" value="1"/>
</dbReference>
<dbReference type="InterPro" id="IPR005467">
    <property type="entry name" value="His_kinase_dom"/>
</dbReference>
<dbReference type="EC" id="2.7.13.3" evidence="2"/>
<feature type="domain" description="Histidine kinase" evidence="8">
    <location>
        <begin position="320"/>
        <end position="416"/>
    </location>
</feature>
<protein>
    <recommendedName>
        <fullName evidence="2">histidine kinase</fullName>
        <ecNumber evidence="2">2.7.13.3</ecNumber>
    </recommendedName>
</protein>
<evidence type="ECO:0000256" key="1">
    <source>
        <dbReference type="ARBA" id="ARBA00000085"/>
    </source>
</evidence>
<keyword evidence="7" id="KW-1133">Transmembrane helix</keyword>
<dbReference type="InterPro" id="IPR033425">
    <property type="entry name" value="MASE3"/>
</dbReference>
<dbReference type="PANTHER" id="PTHR43047">
    <property type="entry name" value="TWO-COMPONENT HISTIDINE PROTEIN KINASE"/>
    <property type="match status" value="1"/>
</dbReference>
<keyword evidence="7" id="KW-0812">Transmembrane</keyword>
<dbReference type="Pfam" id="PF17159">
    <property type="entry name" value="MASE3"/>
    <property type="match status" value="1"/>
</dbReference>
<evidence type="ECO:0000256" key="2">
    <source>
        <dbReference type="ARBA" id="ARBA00012438"/>
    </source>
</evidence>
<evidence type="ECO:0000256" key="3">
    <source>
        <dbReference type="ARBA" id="ARBA00022553"/>
    </source>
</evidence>
<dbReference type="Gene3D" id="1.10.287.130">
    <property type="match status" value="1"/>
</dbReference>
<feature type="transmembrane region" description="Helical" evidence="7">
    <location>
        <begin position="123"/>
        <end position="143"/>
    </location>
</feature>
<dbReference type="FunFam" id="1.10.287.130:FF:000001">
    <property type="entry name" value="Two-component sensor histidine kinase"/>
    <property type="match status" value="1"/>
</dbReference>
<feature type="non-terminal residue" evidence="9">
    <location>
        <position position="416"/>
    </location>
</feature>